<dbReference type="EMBL" id="JAEMWV010000009">
    <property type="protein sequence ID" value="MBN8253233.1"/>
    <property type="molecule type" value="Genomic_DNA"/>
</dbReference>
<evidence type="ECO:0000256" key="2">
    <source>
        <dbReference type="ARBA" id="ARBA00023315"/>
    </source>
</evidence>
<dbReference type="AlphaFoldDB" id="A0A8I1SPX5"/>
<dbReference type="Pfam" id="PF00583">
    <property type="entry name" value="Acetyltransf_1"/>
    <property type="match status" value="1"/>
</dbReference>
<dbReference type="Gene3D" id="3.40.630.30">
    <property type="match status" value="1"/>
</dbReference>
<keyword evidence="2" id="KW-0012">Acyltransferase</keyword>
<dbReference type="PANTHER" id="PTHR43420:SF47">
    <property type="entry name" value="N-ACETYLTRANSFERASE DOMAIN-CONTAINING PROTEIN"/>
    <property type="match status" value="1"/>
</dbReference>
<dbReference type="InterPro" id="IPR016181">
    <property type="entry name" value="Acyl_CoA_acyltransferase"/>
</dbReference>
<dbReference type="RefSeq" id="WP_119542651.1">
    <property type="nucleotide sequence ID" value="NZ_CM125968.1"/>
</dbReference>
<dbReference type="GO" id="GO:0016747">
    <property type="term" value="F:acyltransferase activity, transferring groups other than amino-acyl groups"/>
    <property type="evidence" value="ECO:0007669"/>
    <property type="project" value="InterPro"/>
</dbReference>
<comment type="caution">
    <text evidence="4">The sequence shown here is derived from an EMBL/GenBank/DDBJ whole genome shotgun (WGS) entry which is preliminary data.</text>
</comment>
<keyword evidence="1 4" id="KW-0808">Transferase</keyword>
<dbReference type="PANTHER" id="PTHR43420">
    <property type="entry name" value="ACETYLTRANSFERASE"/>
    <property type="match status" value="1"/>
</dbReference>
<evidence type="ECO:0000313" key="4">
    <source>
        <dbReference type="EMBL" id="MBN8253233.1"/>
    </source>
</evidence>
<gene>
    <name evidence="4" type="ORF">JF537_16795</name>
</gene>
<protein>
    <submittedName>
        <fullName evidence="4">GNAT family N-acetyltransferase</fullName>
    </submittedName>
</protein>
<dbReference type="SUPFAM" id="SSF55729">
    <property type="entry name" value="Acyl-CoA N-acyltransferases (Nat)"/>
    <property type="match status" value="1"/>
</dbReference>
<evidence type="ECO:0000256" key="1">
    <source>
        <dbReference type="ARBA" id="ARBA00022679"/>
    </source>
</evidence>
<feature type="domain" description="N-acetyltransferase" evidence="3">
    <location>
        <begin position="5"/>
        <end position="165"/>
    </location>
</feature>
<organism evidence="4 5">
    <name type="scientific">Priestia flexa</name>
    <dbReference type="NCBI Taxonomy" id="86664"/>
    <lineage>
        <taxon>Bacteria</taxon>
        <taxon>Bacillati</taxon>
        <taxon>Bacillota</taxon>
        <taxon>Bacilli</taxon>
        <taxon>Bacillales</taxon>
        <taxon>Bacillaceae</taxon>
        <taxon>Priestia</taxon>
    </lineage>
</organism>
<evidence type="ECO:0000259" key="3">
    <source>
        <dbReference type="PROSITE" id="PS51186"/>
    </source>
</evidence>
<dbReference type="PROSITE" id="PS51186">
    <property type="entry name" value="GNAT"/>
    <property type="match status" value="1"/>
</dbReference>
<reference evidence="4" key="1">
    <citation type="submission" date="2020-12" db="EMBL/GenBank/DDBJ databases">
        <title>PHA producing bacteria isolated from mangrove.</title>
        <authorList>
            <person name="Zheng W."/>
            <person name="Yu S."/>
            <person name="Huang Y."/>
        </authorList>
    </citation>
    <scope>NUCLEOTIDE SEQUENCE</scope>
    <source>
        <strain evidence="4">GN22-4</strain>
    </source>
</reference>
<dbReference type="Proteomes" id="UP000664578">
    <property type="component" value="Unassembled WGS sequence"/>
</dbReference>
<evidence type="ECO:0000313" key="5">
    <source>
        <dbReference type="Proteomes" id="UP000664578"/>
    </source>
</evidence>
<dbReference type="InterPro" id="IPR000182">
    <property type="entry name" value="GNAT_dom"/>
</dbReference>
<dbReference type="CDD" id="cd04301">
    <property type="entry name" value="NAT_SF"/>
    <property type="match status" value="1"/>
</dbReference>
<name>A0A8I1SPX5_9BACI</name>
<sequence length="165" mass="19069">MAYTYRIEKATLSDLQGIISLRVELLKEVNEIKTFEEENKVIEATESYLTEAMEKREFVSFVAKDGEEIVSVSGLSFFTRPPYLENLKGKEAYLLNMYTLPSHRKRGLARKILQECMKECQKSEVKRVWLHASQAGEPLYKSIGFQSKGSEMELFFHESEGKINK</sequence>
<accession>A0A8I1SPX5</accession>
<dbReference type="InterPro" id="IPR050680">
    <property type="entry name" value="YpeA/RimI_acetyltransf"/>
</dbReference>
<proteinExistence type="predicted"/>
<dbReference type="GeneID" id="93681911"/>